<keyword evidence="2" id="KW-1185">Reference proteome</keyword>
<gene>
    <name evidence="1" type="ORF">TIFTF001_027244</name>
</gene>
<dbReference type="Proteomes" id="UP001187192">
    <property type="component" value="Unassembled WGS sequence"/>
</dbReference>
<dbReference type="EMBL" id="BTGU01000075">
    <property type="protein sequence ID" value="GMN58146.1"/>
    <property type="molecule type" value="Genomic_DNA"/>
</dbReference>
<evidence type="ECO:0000313" key="1">
    <source>
        <dbReference type="EMBL" id="GMN58146.1"/>
    </source>
</evidence>
<evidence type="ECO:0000313" key="2">
    <source>
        <dbReference type="Proteomes" id="UP001187192"/>
    </source>
</evidence>
<dbReference type="Gramene" id="FCD_00030461-RA">
    <property type="protein sequence ID" value="FCD_00030461-RA:cds"/>
    <property type="gene ID" value="FCD_00030461"/>
</dbReference>
<comment type="caution">
    <text evidence="1">The sequence shown here is derived from an EMBL/GenBank/DDBJ whole genome shotgun (WGS) entry which is preliminary data.</text>
</comment>
<protein>
    <submittedName>
        <fullName evidence="1">Uncharacterized protein</fullName>
    </submittedName>
</protein>
<organism evidence="1 2">
    <name type="scientific">Ficus carica</name>
    <name type="common">Common fig</name>
    <dbReference type="NCBI Taxonomy" id="3494"/>
    <lineage>
        <taxon>Eukaryota</taxon>
        <taxon>Viridiplantae</taxon>
        <taxon>Streptophyta</taxon>
        <taxon>Embryophyta</taxon>
        <taxon>Tracheophyta</taxon>
        <taxon>Spermatophyta</taxon>
        <taxon>Magnoliopsida</taxon>
        <taxon>eudicotyledons</taxon>
        <taxon>Gunneridae</taxon>
        <taxon>Pentapetalae</taxon>
        <taxon>rosids</taxon>
        <taxon>fabids</taxon>
        <taxon>Rosales</taxon>
        <taxon>Moraceae</taxon>
        <taxon>Ficeae</taxon>
        <taxon>Ficus</taxon>
    </lineage>
</organism>
<sequence length="112" mass="12883">MPILVRCSRCETPSFACSDETLSVKLIRCLPTALSPLGPKSSKYSSSSFEDITDFLFHQACRSYCLMMMLQRKTTLYLKTGFQVVMDRLLPRVSSFLRRRIKPPSFLSIRSY</sequence>
<dbReference type="AlphaFoldDB" id="A0AA88IZY7"/>
<name>A0AA88IZY7_FICCA</name>
<reference evidence="1" key="1">
    <citation type="submission" date="2023-07" db="EMBL/GenBank/DDBJ databases">
        <title>draft genome sequence of fig (Ficus carica).</title>
        <authorList>
            <person name="Takahashi T."/>
            <person name="Nishimura K."/>
        </authorList>
    </citation>
    <scope>NUCLEOTIDE SEQUENCE</scope>
</reference>
<proteinExistence type="predicted"/>
<accession>A0AA88IZY7</accession>